<feature type="transmembrane region" description="Helical" evidence="9">
    <location>
        <begin position="64"/>
        <end position="83"/>
    </location>
</feature>
<evidence type="ECO:0000256" key="6">
    <source>
        <dbReference type="ARBA" id="ARBA00022989"/>
    </source>
</evidence>
<comment type="similarity">
    <text evidence="2 9">Belongs to the SPCS2 family.</text>
</comment>
<dbReference type="PANTHER" id="PTHR13085">
    <property type="entry name" value="MICROSOMAL SIGNAL PEPTIDASE 25 KDA SUBUNIT"/>
    <property type="match status" value="1"/>
</dbReference>
<comment type="function">
    <text evidence="8 9">Component of the signal peptidase complex (SPC) which catalyzes the cleavage of N-terminal signal sequences from nascent proteins as they are translocated into the lumen of the endoplasmic reticulum. Enhances the enzymatic activity of SPC and facilitates the interactions between different components of the translocation site.</text>
</comment>
<dbReference type="CTD" id="9812310"/>
<dbReference type="GO" id="GO:0045047">
    <property type="term" value="P:protein targeting to ER"/>
    <property type="evidence" value="ECO:0007669"/>
    <property type="project" value="TreeGrafter"/>
</dbReference>
<dbReference type="GO" id="GO:0006465">
    <property type="term" value="P:signal peptide processing"/>
    <property type="evidence" value="ECO:0007669"/>
    <property type="project" value="UniProtKB-UniRule"/>
</dbReference>
<evidence type="ECO:0000256" key="2">
    <source>
        <dbReference type="ARBA" id="ARBA00007324"/>
    </source>
</evidence>
<dbReference type="AlphaFoldDB" id="A0A6A5H6H6"/>
<sequence>MFAAWLPHAPPLFAGAPHGAHEMSDEKVKVVNKWDGPTVKNAIDEVVKKILNDKVGWSESHNLMNIRLVISFIGVAFSLFACGYDYYEPFPKSKIILLVCSISYFICMGILQLFQWYVEKDCIYEATEVDGKQTRKWAWSSEIKAHDDKYTLSAEFKKEGRSGQGKIIKSIGAYIDNDGEIIVPLVKKEVDDLYARLIRSEQ</sequence>
<comment type="caution">
    <text evidence="10">The sequence shown here is derived from an EMBL/GenBank/DDBJ whole genome shotgun (WGS) entry which is preliminary data.</text>
</comment>
<keyword evidence="6 9" id="KW-1133">Transmembrane helix</keyword>
<evidence type="ECO:0000313" key="10">
    <source>
        <dbReference type="EMBL" id="KAF1762695.1"/>
    </source>
</evidence>
<comment type="subcellular location">
    <subcellularLocation>
        <location evidence="1 9">Endoplasmic reticulum membrane</location>
        <topology evidence="1 9">Multi-pass membrane protein</topology>
    </subcellularLocation>
</comment>
<name>A0A6A5H6H6_CAERE</name>
<dbReference type="InterPro" id="IPR009582">
    <property type="entry name" value="Spc2/SPCS2"/>
</dbReference>
<dbReference type="GO" id="GO:0005787">
    <property type="term" value="C:signal peptidase complex"/>
    <property type="evidence" value="ECO:0007669"/>
    <property type="project" value="UniProtKB-UniRule"/>
</dbReference>
<dbReference type="PANTHER" id="PTHR13085:SF0">
    <property type="entry name" value="SIGNAL PEPTIDASE COMPLEX SUBUNIT 2"/>
    <property type="match status" value="1"/>
</dbReference>
<dbReference type="KEGG" id="crq:GCK72_010957"/>
<evidence type="ECO:0000256" key="8">
    <source>
        <dbReference type="ARBA" id="ARBA00045608"/>
    </source>
</evidence>
<dbReference type="GO" id="GO:0008233">
    <property type="term" value="F:peptidase activity"/>
    <property type="evidence" value="ECO:0007669"/>
    <property type="project" value="UniProtKB-UniRule"/>
</dbReference>
<evidence type="ECO:0000256" key="7">
    <source>
        <dbReference type="ARBA" id="ARBA00023136"/>
    </source>
</evidence>
<keyword evidence="7 9" id="KW-0472">Membrane</keyword>
<evidence type="ECO:0000256" key="5">
    <source>
        <dbReference type="ARBA" id="ARBA00022824"/>
    </source>
</evidence>
<organism evidence="10 11">
    <name type="scientific">Caenorhabditis remanei</name>
    <name type="common">Caenorhabditis vulgaris</name>
    <dbReference type="NCBI Taxonomy" id="31234"/>
    <lineage>
        <taxon>Eukaryota</taxon>
        <taxon>Metazoa</taxon>
        <taxon>Ecdysozoa</taxon>
        <taxon>Nematoda</taxon>
        <taxon>Chromadorea</taxon>
        <taxon>Rhabditida</taxon>
        <taxon>Rhabditina</taxon>
        <taxon>Rhabditomorpha</taxon>
        <taxon>Rhabditoidea</taxon>
        <taxon>Rhabditidae</taxon>
        <taxon>Peloderinae</taxon>
        <taxon>Caenorhabditis</taxon>
    </lineage>
</organism>
<keyword evidence="4 9" id="KW-0812">Transmembrane</keyword>
<gene>
    <name evidence="10" type="ORF">GCK72_010957</name>
</gene>
<dbReference type="EMBL" id="WUAV01000003">
    <property type="protein sequence ID" value="KAF1762695.1"/>
    <property type="molecule type" value="Genomic_DNA"/>
</dbReference>
<dbReference type="Pfam" id="PF06703">
    <property type="entry name" value="SPC25"/>
    <property type="match status" value="1"/>
</dbReference>
<protein>
    <recommendedName>
        <fullName evidence="3 9">Signal peptidase complex subunit 2</fullName>
    </recommendedName>
</protein>
<keyword evidence="5 9" id="KW-0256">Endoplasmic reticulum</keyword>
<proteinExistence type="inferred from homology"/>
<reference evidence="10 11" key="1">
    <citation type="submission" date="2019-12" db="EMBL/GenBank/DDBJ databases">
        <title>Chromosome-level assembly of the Caenorhabditis remanei genome.</title>
        <authorList>
            <person name="Teterina A.A."/>
            <person name="Willis J.H."/>
            <person name="Phillips P.C."/>
        </authorList>
    </citation>
    <scope>NUCLEOTIDE SEQUENCE [LARGE SCALE GENOMIC DNA]</scope>
    <source>
        <strain evidence="10 11">PX506</strain>
        <tissue evidence="10">Whole organism</tissue>
    </source>
</reference>
<feature type="transmembrane region" description="Helical" evidence="9">
    <location>
        <begin position="95"/>
        <end position="118"/>
    </location>
</feature>
<evidence type="ECO:0000256" key="4">
    <source>
        <dbReference type="ARBA" id="ARBA00022692"/>
    </source>
</evidence>
<dbReference type="Proteomes" id="UP000483820">
    <property type="component" value="Chromosome III"/>
</dbReference>
<evidence type="ECO:0000313" key="11">
    <source>
        <dbReference type="Proteomes" id="UP000483820"/>
    </source>
</evidence>
<dbReference type="RefSeq" id="XP_003111763.2">
    <property type="nucleotide sequence ID" value="XM_003111715.2"/>
</dbReference>
<evidence type="ECO:0000256" key="9">
    <source>
        <dbReference type="RuleBase" id="RU368033"/>
    </source>
</evidence>
<dbReference type="GeneID" id="9812310"/>
<evidence type="ECO:0000256" key="1">
    <source>
        <dbReference type="ARBA" id="ARBA00004477"/>
    </source>
</evidence>
<evidence type="ECO:0000256" key="3">
    <source>
        <dbReference type="ARBA" id="ARBA00017057"/>
    </source>
</evidence>
<accession>A0A6A5H6H6</accession>